<keyword evidence="2" id="KW-1185">Reference proteome</keyword>
<sequence length="93" mass="9110">GSAGIEGGAQPVLDLPALASETLAVTAAETISNLDLAANGAFQSVFAALYGDAAMLIGAGNATGAGGAVTPLPANTLMVYRIPKGQKILARTI</sequence>
<comment type="caution">
    <text evidence="1">The sequence shown here is derived from an EMBL/GenBank/DDBJ whole genome shotgun (WGS) entry which is preliminary data.</text>
</comment>
<evidence type="ECO:0000313" key="1">
    <source>
        <dbReference type="EMBL" id="MDQ0438408.1"/>
    </source>
</evidence>
<dbReference type="Proteomes" id="UP001241603">
    <property type="component" value="Unassembled WGS sequence"/>
</dbReference>
<gene>
    <name evidence="1" type="ORF">QO014_002800</name>
</gene>
<dbReference type="EMBL" id="JAUSVO010000003">
    <property type="protein sequence ID" value="MDQ0438408.1"/>
    <property type="molecule type" value="Genomic_DNA"/>
</dbReference>
<feature type="non-terminal residue" evidence="1">
    <location>
        <position position="1"/>
    </location>
</feature>
<name>A0ABU0H7X6_9HYPH</name>
<accession>A0ABU0H7X6</accession>
<organism evidence="1 2">
    <name type="scientific">Kaistia dalseonensis</name>
    <dbReference type="NCBI Taxonomy" id="410840"/>
    <lineage>
        <taxon>Bacteria</taxon>
        <taxon>Pseudomonadati</taxon>
        <taxon>Pseudomonadota</taxon>
        <taxon>Alphaproteobacteria</taxon>
        <taxon>Hyphomicrobiales</taxon>
        <taxon>Kaistiaceae</taxon>
        <taxon>Kaistia</taxon>
    </lineage>
</organism>
<evidence type="ECO:0008006" key="3">
    <source>
        <dbReference type="Google" id="ProtNLM"/>
    </source>
</evidence>
<proteinExistence type="predicted"/>
<protein>
    <recommendedName>
        <fullName evidence="3">Phage tail protein</fullName>
    </recommendedName>
</protein>
<evidence type="ECO:0000313" key="2">
    <source>
        <dbReference type="Proteomes" id="UP001241603"/>
    </source>
</evidence>
<reference evidence="1 2" key="1">
    <citation type="submission" date="2023-07" db="EMBL/GenBank/DDBJ databases">
        <title>Genomic Encyclopedia of Type Strains, Phase IV (KMG-IV): sequencing the most valuable type-strain genomes for metagenomic binning, comparative biology and taxonomic classification.</title>
        <authorList>
            <person name="Goeker M."/>
        </authorList>
    </citation>
    <scope>NUCLEOTIDE SEQUENCE [LARGE SCALE GENOMIC DNA]</scope>
    <source>
        <strain evidence="1 2">B6-8</strain>
    </source>
</reference>
<dbReference type="RefSeq" id="WP_266349293.1">
    <property type="nucleotide sequence ID" value="NZ_JAPKNG010000003.1"/>
</dbReference>